<evidence type="ECO:0000256" key="2">
    <source>
        <dbReference type="ARBA" id="ARBA00022741"/>
    </source>
</evidence>
<dbReference type="InterPro" id="IPR041118">
    <property type="entry name" value="Rx_N"/>
</dbReference>
<dbReference type="OMA" id="ENESWHD"/>
<dbReference type="Pfam" id="PF00931">
    <property type="entry name" value="NB-ARC"/>
    <property type="match status" value="1"/>
</dbReference>
<evidence type="ECO:0000259" key="6">
    <source>
        <dbReference type="Pfam" id="PF23559"/>
    </source>
</evidence>
<sequence length="837" mass="95843">MTQAVVSLVIQNLVPLLVDEATFLSGIHREVAQIKGELESIHSYVRDADAKAEKDAINYGAKTWVNQLREVAYQIEDVIDNYVLYMATEAQCHDCPRVFGTLGRALCMILRLKPRSQMACEIKHIKDRIHAIKERGKSFGFRSSEPEANTENESWHDPRVTSLFIEESEVVGIESHRDRLIGWLVNGAPKRTVISVFGMGGLGKTTLVRKVYENHLVTNHFNYQAWITVSQSYKVEDLLRKTLKEFYKARKETPPTEIDQMDETLLIIELREYLKQKRYMVVFDDVWTVEFWALIRHTLPDDGQSSRVLITTRSEYVASSCKESSFDEMYKLQPLPEEAALELFCKKVFHSDTESGSPSELKELSGNLVKKCEGLPLAVVAIAGMLSTKRKAKSELQKLESSLGSELLTNPHLSSMSRILSLSYYDLPYYLKLCLMYFGMLPEDYSIRHARLIRLWIAEGFIKGTRGRTMEQVAEEYLAELINRSLVQVSRIDVDGKIRTIRVHDLMREIILSKSEELSFGHVWTGSRSSFDGLTRRLLKVLDLHGAPTDFIPEEVGDLFHLSYEYETDFSISTQRGLKLKQGLGRLENLQKLYLVEANHGITLFRELRKLKQLRKLGITKLETPNGKMFCESIALMRHLESLEVCSQSEEEILDLKFLSSPPQHLERLYLKGRLERIPDWIPQLKNLVTVSLMWSRMIIDPLSILQNLPTLSELVLQEAFLGEELVFQATGFQKLKILKLYDMNTLMTLTIEVGALPLLRLLKIGPIPRLDTVPAGIHHLKSLTALRFYDVSKDFALKLLPGVGQDFWVVEHIQTVLFHYQLQGECYRTSTLGDLV</sequence>
<dbReference type="Pfam" id="PF23598">
    <property type="entry name" value="LRR_14"/>
    <property type="match status" value="1"/>
</dbReference>
<feature type="domain" description="Disease resistance N-terminal" evidence="5">
    <location>
        <begin position="5"/>
        <end position="90"/>
    </location>
</feature>
<dbReference type="PANTHER" id="PTHR23155:SF1205">
    <property type="entry name" value="DISEASE RESISTANCE PROTEIN RPM1"/>
    <property type="match status" value="1"/>
</dbReference>
<dbReference type="Gene3D" id="3.40.50.300">
    <property type="entry name" value="P-loop containing nucleotide triphosphate hydrolases"/>
    <property type="match status" value="1"/>
</dbReference>
<dbReference type="AlphaFoldDB" id="A0A803LU82"/>
<evidence type="ECO:0000259" key="5">
    <source>
        <dbReference type="Pfam" id="PF18052"/>
    </source>
</evidence>
<dbReference type="EnsemblPlants" id="AUR62018776-RA">
    <property type="protein sequence ID" value="AUR62018776-RA:cds"/>
    <property type="gene ID" value="AUR62018776"/>
</dbReference>
<dbReference type="InterPro" id="IPR044974">
    <property type="entry name" value="Disease_R_plants"/>
</dbReference>
<dbReference type="InterPro" id="IPR002182">
    <property type="entry name" value="NB-ARC"/>
</dbReference>
<proteinExistence type="predicted"/>
<keyword evidence="2" id="KW-0547">Nucleotide-binding</keyword>
<dbReference type="Pfam" id="PF23559">
    <property type="entry name" value="WHD_DRP"/>
    <property type="match status" value="1"/>
</dbReference>
<dbReference type="PRINTS" id="PR00364">
    <property type="entry name" value="DISEASERSIST"/>
</dbReference>
<feature type="domain" description="NB-ARC" evidence="4">
    <location>
        <begin position="174"/>
        <end position="352"/>
    </location>
</feature>
<feature type="domain" description="Disease resistance R13L4/SHOC-2-like LRR" evidence="7">
    <location>
        <begin position="537"/>
        <end position="789"/>
    </location>
</feature>
<reference evidence="8" key="2">
    <citation type="submission" date="2021-03" db="UniProtKB">
        <authorList>
            <consortium name="EnsemblPlants"/>
        </authorList>
    </citation>
    <scope>IDENTIFICATION</scope>
</reference>
<evidence type="ECO:0008006" key="10">
    <source>
        <dbReference type="Google" id="ProtNLM"/>
    </source>
</evidence>
<accession>A0A803LU82</accession>
<evidence type="ECO:0000259" key="4">
    <source>
        <dbReference type="Pfam" id="PF00931"/>
    </source>
</evidence>
<organism evidence="8 9">
    <name type="scientific">Chenopodium quinoa</name>
    <name type="common">Quinoa</name>
    <dbReference type="NCBI Taxonomy" id="63459"/>
    <lineage>
        <taxon>Eukaryota</taxon>
        <taxon>Viridiplantae</taxon>
        <taxon>Streptophyta</taxon>
        <taxon>Embryophyta</taxon>
        <taxon>Tracheophyta</taxon>
        <taxon>Spermatophyta</taxon>
        <taxon>Magnoliopsida</taxon>
        <taxon>eudicotyledons</taxon>
        <taxon>Gunneridae</taxon>
        <taxon>Pentapetalae</taxon>
        <taxon>Caryophyllales</taxon>
        <taxon>Chenopodiaceae</taxon>
        <taxon>Chenopodioideae</taxon>
        <taxon>Atripliceae</taxon>
        <taxon>Chenopodium</taxon>
    </lineage>
</organism>
<evidence type="ECO:0000256" key="3">
    <source>
        <dbReference type="ARBA" id="ARBA00022821"/>
    </source>
</evidence>
<reference evidence="8" key="1">
    <citation type="journal article" date="2017" name="Nature">
        <title>The genome of Chenopodium quinoa.</title>
        <authorList>
            <person name="Jarvis D.E."/>
            <person name="Ho Y.S."/>
            <person name="Lightfoot D.J."/>
            <person name="Schmoeckel S.M."/>
            <person name="Li B."/>
            <person name="Borm T.J.A."/>
            <person name="Ohyanagi H."/>
            <person name="Mineta K."/>
            <person name="Michell C.T."/>
            <person name="Saber N."/>
            <person name="Kharbatia N.M."/>
            <person name="Rupper R.R."/>
            <person name="Sharp A.R."/>
            <person name="Dally N."/>
            <person name="Boughton B.A."/>
            <person name="Woo Y.H."/>
            <person name="Gao G."/>
            <person name="Schijlen E.G.W.M."/>
            <person name="Guo X."/>
            <person name="Momin A.A."/>
            <person name="Negrao S."/>
            <person name="Al-Babili S."/>
            <person name="Gehring C."/>
            <person name="Roessner U."/>
            <person name="Jung C."/>
            <person name="Murphy K."/>
            <person name="Arold S.T."/>
            <person name="Gojobori T."/>
            <person name="van der Linden C.G."/>
            <person name="van Loo E.N."/>
            <person name="Jellen E.N."/>
            <person name="Maughan P.J."/>
            <person name="Tester M."/>
        </authorList>
    </citation>
    <scope>NUCLEOTIDE SEQUENCE [LARGE SCALE GENOMIC DNA]</scope>
    <source>
        <strain evidence="8">cv. PI 614886</strain>
    </source>
</reference>
<dbReference type="InterPro" id="IPR038005">
    <property type="entry name" value="RX-like_CC"/>
</dbReference>
<dbReference type="FunFam" id="3.40.50.300:FF:001091">
    <property type="entry name" value="Probable disease resistance protein At1g61300"/>
    <property type="match status" value="1"/>
</dbReference>
<dbReference type="SUPFAM" id="SSF52540">
    <property type="entry name" value="P-loop containing nucleoside triphosphate hydrolases"/>
    <property type="match status" value="1"/>
</dbReference>
<dbReference type="CDD" id="cd14798">
    <property type="entry name" value="RX-CC_like"/>
    <property type="match status" value="1"/>
</dbReference>
<keyword evidence="9" id="KW-1185">Reference proteome</keyword>
<dbReference type="FunFam" id="1.10.10.10:FF:000322">
    <property type="entry name" value="Probable disease resistance protein At1g63360"/>
    <property type="match status" value="1"/>
</dbReference>
<dbReference type="Gene3D" id="1.10.10.10">
    <property type="entry name" value="Winged helix-like DNA-binding domain superfamily/Winged helix DNA-binding domain"/>
    <property type="match status" value="1"/>
</dbReference>
<dbReference type="InterPro" id="IPR042197">
    <property type="entry name" value="Apaf_helical"/>
</dbReference>
<feature type="domain" description="Disease resistance protein winged helix" evidence="6">
    <location>
        <begin position="441"/>
        <end position="511"/>
    </location>
</feature>
<name>A0A803LU82_CHEQI</name>
<dbReference type="GO" id="GO:0098542">
    <property type="term" value="P:defense response to other organism"/>
    <property type="evidence" value="ECO:0007669"/>
    <property type="project" value="TreeGrafter"/>
</dbReference>
<evidence type="ECO:0000259" key="7">
    <source>
        <dbReference type="Pfam" id="PF23598"/>
    </source>
</evidence>
<dbReference type="Gene3D" id="1.10.8.430">
    <property type="entry name" value="Helical domain of apoptotic protease-activating factors"/>
    <property type="match status" value="1"/>
</dbReference>
<dbReference type="Gene3D" id="1.20.5.4130">
    <property type="match status" value="1"/>
</dbReference>
<dbReference type="Proteomes" id="UP000596660">
    <property type="component" value="Unplaced"/>
</dbReference>
<dbReference type="Gene3D" id="3.80.10.10">
    <property type="entry name" value="Ribonuclease Inhibitor"/>
    <property type="match status" value="1"/>
</dbReference>
<dbReference type="PANTHER" id="PTHR23155">
    <property type="entry name" value="DISEASE RESISTANCE PROTEIN RP"/>
    <property type="match status" value="1"/>
</dbReference>
<dbReference type="Gramene" id="AUR62018776-RA">
    <property type="protein sequence ID" value="AUR62018776-RA:cds"/>
    <property type="gene ID" value="AUR62018776"/>
</dbReference>
<keyword evidence="1" id="KW-0677">Repeat</keyword>
<dbReference type="GO" id="GO:0043531">
    <property type="term" value="F:ADP binding"/>
    <property type="evidence" value="ECO:0007669"/>
    <property type="project" value="InterPro"/>
</dbReference>
<evidence type="ECO:0000256" key="1">
    <source>
        <dbReference type="ARBA" id="ARBA00022737"/>
    </source>
</evidence>
<dbReference type="InterPro" id="IPR055414">
    <property type="entry name" value="LRR_R13L4/SHOC2-like"/>
</dbReference>
<keyword evidence="3" id="KW-0611">Plant defense</keyword>
<evidence type="ECO:0000313" key="9">
    <source>
        <dbReference type="Proteomes" id="UP000596660"/>
    </source>
</evidence>
<dbReference type="Pfam" id="PF18052">
    <property type="entry name" value="Rx_N"/>
    <property type="match status" value="1"/>
</dbReference>
<dbReference type="InterPro" id="IPR032675">
    <property type="entry name" value="LRR_dom_sf"/>
</dbReference>
<dbReference type="InterPro" id="IPR036388">
    <property type="entry name" value="WH-like_DNA-bd_sf"/>
</dbReference>
<protein>
    <recommendedName>
        <fullName evidence="10">Disease resistance protein RPM1-like</fullName>
    </recommendedName>
</protein>
<evidence type="ECO:0000313" key="8">
    <source>
        <dbReference type="EnsemblPlants" id="AUR62018776-RA:cds"/>
    </source>
</evidence>
<dbReference type="SUPFAM" id="SSF52058">
    <property type="entry name" value="L domain-like"/>
    <property type="match status" value="1"/>
</dbReference>
<dbReference type="InterPro" id="IPR027417">
    <property type="entry name" value="P-loop_NTPase"/>
</dbReference>
<dbReference type="InterPro" id="IPR058922">
    <property type="entry name" value="WHD_DRP"/>
</dbReference>